<evidence type="ECO:0000256" key="4">
    <source>
        <dbReference type="ARBA" id="ARBA00023136"/>
    </source>
</evidence>
<evidence type="ECO:0000256" key="7">
    <source>
        <dbReference type="SAM" id="Phobius"/>
    </source>
</evidence>
<feature type="compositionally biased region" description="Basic and acidic residues" evidence="6">
    <location>
        <begin position="79"/>
        <end position="102"/>
    </location>
</feature>
<reference evidence="11 12" key="1">
    <citation type="submission" date="2022-03" db="EMBL/GenBank/DDBJ databases">
        <authorList>
            <person name="Brunel B."/>
        </authorList>
    </citation>
    <scope>NUCLEOTIDE SEQUENCE [LARGE SCALE GENOMIC DNA]</scope>
    <source>
        <strain evidence="11">STM5069sample</strain>
    </source>
</reference>
<dbReference type="Pfam" id="PF25917">
    <property type="entry name" value="BSH_RND"/>
    <property type="match status" value="1"/>
</dbReference>
<evidence type="ECO:0000256" key="3">
    <source>
        <dbReference type="ARBA" id="ARBA00022989"/>
    </source>
</evidence>
<dbReference type="PANTHER" id="PTHR30386">
    <property type="entry name" value="MEMBRANE FUSION SUBUNIT OF EMRAB-TOLC MULTIDRUG EFFLUX PUMP"/>
    <property type="match status" value="1"/>
</dbReference>
<dbReference type="InterPro" id="IPR058624">
    <property type="entry name" value="MdtA-like_HH"/>
</dbReference>
<keyword evidence="5" id="KW-0175">Coiled coil</keyword>
<keyword evidence="12" id="KW-1185">Reference proteome</keyword>
<dbReference type="RefSeq" id="WP_254017021.1">
    <property type="nucleotide sequence ID" value="NZ_CAKXZT010000059.1"/>
</dbReference>
<dbReference type="Gene3D" id="2.40.50.100">
    <property type="match status" value="1"/>
</dbReference>
<dbReference type="InterPro" id="IPR058634">
    <property type="entry name" value="AaeA-lik-b-barrel"/>
</dbReference>
<evidence type="ECO:0000259" key="9">
    <source>
        <dbReference type="Pfam" id="PF25917"/>
    </source>
</evidence>
<keyword evidence="3 7" id="KW-1133">Transmembrane helix</keyword>
<protein>
    <submittedName>
        <fullName evidence="11">Membrane fusion component of tripartite multidrug resistance system</fullName>
    </submittedName>
</protein>
<dbReference type="EMBL" id="CAKXZT010000059">
    <property type="protein sequence ID" value="CAH2396853.1"/>
    <property type="molecule type" value="Genomic_DNA"/>
</dbReference>
<dbReference type="PANTHER" id="PTHR30386:SF26">
    <property type="entry name" value="TRANSPORT PROTEIN COMB"/>
    <property type="match status" value="1"/>
</dbReference>
<evidence type="ECO:0000256" key="5">
    <source>
        <dbReference type="SAM" id="Coils"/>
    </source>
</evidence>
<dbReference type="Gene3D" id="2.40.30.170">
    <property type="match status" value="1"/>
</dbReference>
<dbReference type="Pfam" id="PF25876">
    <property type="entry name" value="HH_MFP_RND"/>
    <property type="match status" value="1"/>
</dbReference>
<keyword evidence="4 7" id="KW-0472">Membrane</keyword>
<dbReference type="Gene3D" id="1.10.287.470">
    <property type="entry name" value="Helix hairpin bin"/>
    <property type="match status" value="2"/>
</dbReference>
<dbReference type="SUPFAM" id="SSF111369">
    <property type="entry name" value="HlyD-like secretion proteins"/>
    <property type="match status" value="2"/>
</dbReference>
<evidence type="ECO:0000259" key="10">
    <source>
        <dbReference type="Pfam" id="PF25963"/>
    </source>
</evidence>
<keyword evidence="2 7" id="KW-0812">Transmembrane</keyword>
<evidence type="ECO:0000313" key="11">
    <source>
        <dbReference type="EMBL" id="CAH2396853.1"/>
    </source>
</evidence>
<feature type="transmembrane region" description="Helical" evidence="7">
    <location>
        <begin position="110"/>
        <end position="130"/>
    </location>
</feature>
<accession>A0ABM9DJS8</accession>
<gene>
    <name evidence="11" type="ORF">MES5069_1510001</name>
</gene>
<dbReference type="Pfam" id="PF25963">
    <property type="entry name" value="Beta-barrel_AAEA"/>
    <property type="match status" value="1"/>
</dbReference>
<feature type="region of interest" description="Disordered" evidence="6">
    <location>
        <begin position="1"/>
        <end position="22"/>
    </location>
</feature>
<feature type="coiled-coil region" evidence="5">
    <location>
        <begin position="219"/>
        <end position="314"/>
    </location>
</feature>
<evidence type="ECO:0000256" key="2">
    <source>
        <dbReference type="ARBA" id="ARBA00022692"/>
    </source>
</evidence>
<proteinExistence type="predicted"/>
<evidence type="ECO:0000313" key="12">
    <source>
        <dbReference type="Proteomes" id="UP001153050"/>
    </source>
</evidence>
<evidence type="ECO:0000259" key="8">
    <source>
        <dbReference type="Pfam" id="PF25876"/>
    </source>
</evidence>
<evidence type="ECO:0000256" key="1">
    <source>
        <dbReference type="ARBA" id="ARBA00004167"/>
    </source>
</evidence>
<feature type="domain" description="Multidrug resistance protein MdtA-like alpha-helical hairpin" evidence="8">
    <location>
        <begin position="219"/>
        <end position="278"/>
    </location>
</feature>
<comment type="caution">
    <text evidence="11">The sequence shown here is derived from an EMBL/GenBank/DDBJ whole genome shotgun (WGS) entry which is preliminary data.</text>
</comment>
<evidence type="ECO:0000256" key="6">
    <source>
        <dbReference type="SAM" id="MobiDB-lite"/>
    </source>
</evidence>
<feature type="domain" description="p-hydroxybenzoic acid efflux pump subunit AaeA-like beta-barrel" evidence="10">
    <location>
        <begin position="354"/>
        <end position="427"/>
    </location>
</feature>
<comment type="subcellular location">
    <subcellularLocation>
        <location evidence="1">Membrane</location>
        <topology evidence="1">Single-pass membrane protein</topology>
    </subcellularLocation>
</comment>
<feature type="domain" description="Multidrug resistance protein MdtA-like barrel-sandwich hybrid" evidence="9">
    <location>
        <begin position="146"/>
        <end position="349"/>
    </location>
</feature>
<dbReference type="InterPro" id="IPR050739">
    <property type="entry name" value="MFP"/>
</dbReference>
<feature type="region of interest" description="Disordered" evidence="6">
    <location>
        <begin position="43"/>
        <end position="104"/>
    </location>
</feature>
<dbReference type="Proteomes" id="UP001153050">
    <property type="component" value="Unassembled WGS sequence"/>
</dbReference>
<sequence>MSQTARISPLRQASGGPKMLPASAPIRETFAIAVPKPSAHTEALFTDARVPNRPVSITADSRPGEDSSEQQVPGSLPPADEKPEATVESEHHERGPGDSDTGHRRRKSPVFIIGFIVLAVLVLGGFYYWYANLNLVSTDDAYTDGRAVTIAPQVSGLVVSLDVTDNQYVHKGDPLIHIDPRSYMSERNRAQGALDSAKAQAAGERLMAEIARKNFPALLQQARAQLLTAQANLTKAQADYDRQSTLPKAATTQQEVDAALAALRQSKAQAMQAEAQVQLSSPVEQHIGQSDAQVEQLNGQVEQAQAQLDQAVLNLSWAVVTAPQDGWITRRNVEMGNYVAPGQQIFSIVSPDVWITANFKESQLDGLRPGQSVKIDVDGYPHLDLRGHVDSVQMGSGSKFTAFPPENATGNFVKIVQRVPVKILIDSGLDPKLPLPLGISVVPTVSVR</sequence>
<organism evidence="11 12">
    <name type="scientific">Mesorhizobium escarrei</name>
    <dbReference type="NCBI Taxonomy" id="666018"/>
    <lineage>
        <taxon>Bacteria</taxon>
        <taxon>Pseudomonadati</taxon>
        <taxon>Pseudomonadota</taxon>
        <taxon>Alphaproteobacteria</taxon>
        <taxon>Hyphomicrobiales</taxon>
        <taxon>Phyllobacteriaceae</taxon>
        <taxon>Mesorhizobium</taxon>
    </lineage>
</organism>
<dbReference type="InterPro" id="IPR058625">
    <property type="entry name" value="MdtA-like_BSH"/>
</dbReference>
<name>A0ABM9DJS8_9HYPH</name>